<comment type="caution">
    <text evidence="7">The sequence shown here is derived from an EMBL/GenBank/DDBJ whole genome shotgun (WGS) entry which is preliminary data.</text>
</comment>
<dbReference type="InterPro" id="IPR001533">
    <property type="entry name" value="Pterin_deHydtase"/>
</dbReference>
<evidence type="ECO:0000256" key="1">
    <source>
        <dbReference type="ARBA" id="ARBA00001554"/>
    </source>
</evidence>
<dbReference type="Proteomes" id="UP001498935">
    <property type="component" value="Unassembled WGS sequence"/>
</dbReference>
<sequence length="228" mass="24014">MGGNDGLTGAEINRAAVNDWRQLAGPIRSRYRTGDFAAGLAFVTQVGEAAEQADLAPHITLSGTDVIITLGSGDGGVVTARDITFARTVSSIAADADLTADPTSVMQMEFALDTTAGSRISPFYAALLGDELDHGPHAHGGLVDPTGQAVPLWWQQPKETSRFPLPATGVPQTWHPDIWVAHDEAEHRIAAALAAGGRLVSDSAAPSYWVLEDPDGNRCCVCAPMEEE</sequence>
<evidence type="ECO:0000313" key="8">
    <source>
        <dbReference type="Proteomes" id="UP001498935"/>
    </source>
</evidence>
<feature type="domain" description="Glyoxalase-like" evidence="6">
    <location>
        <begin position="110"/>
        <end position="222"/>
    </location>
</feature>
<dbReference type="EMBL" id="BAABNP010000006">
    <property type="protein sequence ID" value="GAA5340801.1"/>
    <property type="molecule type" value="Genomic_DNA"/>
</dbReference>
<reference evidence="7 8" key="1">
    <citation type="submission" date="2024-02" db="EMBL/GenBank/DDBJ databases">
        <title>Characterization of antibiotic resistant novel bacterial strains and their environmental applications.</title>
        <authorList>
            <person name="Manzoor S."/>
            <person name="Abbas S."/>
            <person name="Arshad M."/>
            <person name="Li W.J."/>
            <person name="Ahmed I."/>
        </authorList>
    </citation>
    <scope>NUCLEOTIDE SEQUENCE [LARGE SCALE GENOMIC DNA]</scope>
    <source>
        <strain evidence="7 8">KACC 15558</strain>
    </source>
</reference>
<dbReference type="InterPro" id="IPR029068">
    <property type="entry name" value="Glyas_Bleomycin-R_OHBP_Dase"/>
</dbReference>
<dbReference type="Pfam" id="PF01329">
    <property type="entry name" value="Pterin_4a"/>
    <property type="match status" value="1"/>
</dbReference>
<dbReference type="InterPro" id="IPR041581">
    <property type="entry name" value="Glyoxalase_6"/>
</dbReference>
<dbReference type="RefSeq" id="WP_342038060.1">
    <property type="nucleotide sequence ID" value="NZ_BAABBK010000005.1"/>
</dbReference>
<proteinExistence type="inferred from homology"/>
<evidence type="ECO:0000256" key="2">
    <source>
        <dbReference type="ARBA" id="ARBA00006472"/>
    </source>
</evidence>
<dbReference type="Pfam" id="PF18029">
    <property type="entry name" value="Glyoxalase_6"/>
    <property type="match status" value="1"/>
</dbReference>
<protein>
    <recommendedName>
        <fullName evidence="4">Putative pterin-4-alpha-carbinolamine dehydratase</fullName>
        <ecNumber evidence="3">4.2.1.96</ecNumber>
    </recommendedName>
</protein>
<dbReference type="Gene3D" id="3.10.180.10">
    <property type="entry name" value="2,3-Dihydroxybiphenyl 1,2-Dioxygenase, domain 1"/>
    <property type="match status" value="1"/>
</dbReference>
<comment type="similarity">
    <text evidence="2">Belongs to the pterin-4-alpha-carbinolamine dehydratase family.</text>
</comment>
<dbReference type="InterPro" id="IPR036428">
    <property type="entry name" value="PCD_sf"/>
</dbReference>
<organism evidence="7 8">
    <name type="scientific">Brevibacterium ammoniilyticum</name>
    <dbReference type="NCBI Taxonomy" id="1046555"/>
    <lineage>
        <taxon>Bacteria</taxon>
        <taxon>Bacillati</taxon>
        <taxon>Actinomycetota</taxon>
        <taxon>Actinomycetes</taxon>
        <taxon>Micrococcales</taxon>
        <taxon>Brevibacteriaceae</taxon>
        <taxon>Brevibacterium</taxon>
    </lineage>
</organism>
<evidence type="ECO:0000256" key="5">
    <source>
        <dbReference type="ARBA" id="ARBA00023239"/>
    </source>
</evidence>
<comment type="catalytic activity">
    <reaction evidence="1">
        <text>(4aS,6R)-4a-hydroxy-L-erythro-5,6,7,8-tetrahydrobiopterin = (6R)-L-erythro-6,7-dihydrobiopterin + H2O</text>
        <dbReference type="Rhea" id="RHEA:11920"/>
        <dbReference type="ChEBI" id="CHEBI:15377"/>
        <dbReference type="ChEBI" id="CHEBI:15642"/>
        <dbReference type="ChEBI" id="CHEBI:43120"/>
        <dbReference type="EC" id="4.2.1.96"/>
    </reaction>
</comment>
<name>A0ABP9U591_9MICO</name>
<dbReference type="Gene3D" id="3.30.1360.20">
    <property type="entry name" value="Transcriptional coactivator/pterin dehydratase"/>
    <property type="match status" value="1"/>
</dbReference>
<gene>
    <name evidence="7" type="ORF">KACC15558_18410</name>
</gene>
<dbReference type="SUPFAM" id="SSF54593">
    <property type="entry name" value="Glyoxalase/Bleomycin resistance protein/Dihydroxybiphenyl dioxygenase"/>
    <property type="match status" value="1"/>
</dbReference>
<evidence type="ECO:0000313" key="7">
    <source>
        <dbReference type="EMBL" id="GAA5340801.1"/>
    </source>
</evidence>
<dbReference type="EC" id="4.2.1.96" evidence="3"/>
<evidence type="ECO:0000256" key="4">
    <source>
        <dbReference type="ARBA" id="ARBA00021735"/>
    </source>
</evidence>
<keyword evidence="8" id="KW-1185">Reference proteome</keyword>
<evidence type="ECO:0000259" key="6">
    <source>
        <dbReference type="Pfam" id="PF18029"/>
    </source>
</evidence>
<evidence type="ECO:0000256" key="3">
    <source>
        <dbReference type="ARBA" id="ARBA00013252"/>
    </source>
</evidence>
<accession>A0ABP9U591</accession>
<dbReference type="SUPFAM" id="SSF55248">
    <property type="entry name" value="PCD-like"/>
    <property type="match status" value="1"/>
</dbReference>
<keyword evidence="5" id="KW-0456">Lyase</keyword>